<keyword evidence="2 3" id="KW-0067">ATP-binding</keyword>
<evidence type="ECO:0000256" key="1">
    <source>
        <dbReference type="ARBA" id="ARBA00022741"/>
    </source>
</evidence>
<dbReference type="CDD" id="cd17933">
    <property type="entry name" value="DEXSc_RecD-like"/>
    <property type="match status" value="1"/>
</dbReference>
<dbReference type="InterPro" id="IPR010994">
    <property type="entry name" value="RuvA_2-like"/>
</dbReference>
<protein>
    <recommendedName>
        <fullName evidence="3">ATP-dependent RecD2 DNA helicase</fullName>
        <ecNumber evidence="3">5.6.2.3</ecNumber>
    </recommendedName>
    <alternativeName>
        <fullName evidence="3">DNA 5'-3' helicase subunit RecD2</fullName>
    </alternativeName>
</protein>
<dbReference type="GO" id="GO:0017116">
    <property type="term" value="F:single-stranded DNA helicase activity"/>
    <property type="evidence" value="ECO:0007669"/>
    <property type="project" value="TreeGrafter"/>
</dbReference>
<proteinExistence type="inferred from homology"/>
<dbReference type="NCBIfam" id="TIGR01448">
    <property type="entry name" value="recD_rel"/>
    <property type="match status" value="1"/>
</dbReference>
<dbReference type="GO" id="GO:0006310">
    <property type="term" value="P:DNA recombination"/>
    <property type="evidence" value="ECO:0007669"/>
    <property type="project" value="InterPro"/>
</dbReference>
<dbReference type="Proteomes" id="UP000194903">
    <property type="component" value="Unassembled WGS sequence"/>
</dbReference>
<dbReference type="Pfam" id="PF14520">
    <property type="entry name" value="HHH_5"/>
    <property type="match status" value="1"/>
</dbReference>
<dbReference type="Pfam" id="PF13245">
    <property type="entry name" value="AAA_19"/>
    <property type="match status" value="1"/>
</dbReference>
<gene>
    <name evidence="3" type="primary">recD2</name>
    <name evidence="5" type="ORF">CBW42_06635</name>
</gene>
<dbReference type="InterPro" id="IPR050534">
    <property type="entry name" value="Coronavir_polyprotein_1ab"/>
</dbReference>
<feature type="binding site" evidence="3">
    <location>
        <begin position="353"/>
        <end position="357"/>
    </location>
    <ligand>
        <name>ATP</name>
        <dbReference type="ChEBI" id="CHEBI:30616"/>
    </ligand>
</feature>
<keyword evidence="3" id="KW-0347">Helicase</keyword>
<dbReference type="CDD" id="cd18809">
    <property type="entry name" value="SF1_C_RecD"/>
    <property type="match status" value="1"/>
</dbReference>
<feature type="domain" description="AAA+ ATPase" evidence="4">
    <location>
        <begin position="342"/>
        <end position="487"/>
    </location>
</feature>
<dbReference type="Gene3D" id="1.10.150.20">
    <property type="entry name" value="5' to 3' exonuclease, C-terminal subdomain"/>
    <property type="match status" value="1"/>
</dbReference>
<evidence type="ECO:0000256" key="3">
    <source>
        <dbReference type="HAMAP-Rule" id="MF_01488"/>
    </source>
</evidence>
<dbReference type="Gene3D" id="2.30.30.940">
    <property type="match status" value="1"/>
</dbReference>
<evidence type="ECO:0000313" key="6">
    <source>
        <dbReference type="Proteomes" id="UP000194903"/>
    </source>
</evidence>
<comment type="similarity">
    <text evidence="3">Belongs to the RecD family. RecD2 subfamily.</text>
</comment>
<keyword evidence="3" id="KW-0378">Hydrolase</keyword>
<dbReference type="HAMAP" id="MF_01488">
    <property type="entry name" value="RecD2"/>
    <property type="match status" value="1"/>
</dbReference>
<keyword evidence="3" id="KW-0238">DNA-binding</keyword>
<dbReference type="EC" id="5.6.2.3" evidence="3"/>
<dbReference type="Pfam" id="PF13538">
    <property type="entry name" value="UvrD_C_2"/>
    <property type="match status" value="1"/>
</dbReference>
<dbReference type="InterPro" id="IPR055446">
    <property type="entry name" value="RecD2_N_OB"/>
</dbReference>
<dbReference type="InterPro" id="IPR027785">
    <property type="entry name" value="UvrD-like_helicase_C"/>
</dbReference>
<dbReference type="AlphaFoldDB" id="A0A252F456"/>
<sequence>MDNELQSISGTVDAVIYQNEDNGYAVIRVVTDNGEEVTAVGTLPQICLGEELMLTGHWVTHAAYGEQFQTEYFERRMPATVKGIADYLSSGIVKGIGPKLARKIADCFGEETFEVMANEPERLTCISGITARKAEAIGEQFRHQTSMRRLMEFLMENELPPQLAARLYKRYKESAIEHIMENPYLLCNEEFEVDFTAADTLALSQGMALDSPERLKAGILYTLRFNLTNGHTFIPKNKLLATSSRLLQDEDGFEPEAELLDDAFAQLEDTGNLVCEHICRRDAVYLEPMHEAEVFVADYLAELSDSEYEYEFDVGELLDSLEENSAITYAPRQRQAIEWAARYGLVILTGGPGTGKTTTVRGMLEFFDAVGLETVLAAPTGRAAKRLSELCGREAKTIHRLLEAGYRGADPHAAFARNKENPLECDVVILDEVSMIDIVLMQALLEALRPETRLILVGDADQLPPVGPGNFLRDCIGSERIHTIELDEIFRQAQQSAIVRNAHAINHGEMPVSGGRDGDFFIMKQRSADDVMATVVELCRKRLPDYYGFTPDQIQVLTPSRRQAAGTHQLNSLLQKALNPQEPGKPEKRYGDTVFRLGDRVMQVRNNYDIVWEKQDDPDEVGSGMFNGDVGRIVGISLSEESMLIQFDDKLAHYSFDMLSELELAYAMTVHKSQGSEFDAVIVALPNGIGRRLLTRNILYTAITRAKKLLVLVGDPAVTETMVNTNTRNRRYSALRARLIRSAKEPEQLGLDEE</sequence>
<organism evidence="5 6">
    <name type="scientific">Butyricicoccus porcorum</name>
    <dbReference type="NCBI Taxonomy" id="1945634"/>
    <lineage>
        <taxon>Bacteria</taxon>
        <taxon>Bacillati</taxon>
        <taxon>Bacillota</taxon>
        <taxon>Clostridia</taxon>
        <taxon>Eubacteriales</taxon>
        <taxon>Butyricicoccaceae</taxon>
        <taxon>Butyricicoccus</taxon>
    </lineage>
</organism>
<keyword evidence="1 3" id="KW-0547">Nucleotide-binding</keyword>
<dbReference type="GO" id="GO:0003677">
    <property type="term" value="F:DNA binding"/>
    <property type="evidence" value="ECO:0007669"/>
    <property type="project" value="UniProtKB-UniRule"/>
</dbReference>
<reference evidence="5 6" key="1">
    <citation type="submission" date="2017-05" db="EMBL/GenBank/DDBJ databases">
        <title>Butyricicoccus porcorum sp. nov. a butyrate-producing bacterium from the swine intestinal tract.</title>
        <authorList>
            <person name="Trachsel J."/>
            <person name="Humphrey S."/>
            <person name="Allen H.K."/>
        </authorList>
    </citation>
    <scope>NUCLEOTIDE SEQUENCE [LARGE SCALE GENOMIC DNA]</scope>
    <source>
        <strain evidence="5">BB10</strain>
    </source>
</reference>
<evidence type="ECO:0000313" key="5">
    <source>
        <dbReference type="EMBL" id="OUM20501.1"/>
    </source>
</evidence>
<dbReference type="Pfam" id="PF23139">
    <property type="entry name" value="OB_YrrC"/>
    <property type="match status" value="1"/>
</dbReference>
<dbReference type="InterPro" id="IPR027417">
    <property type="entry name" value="P-loop_NTPase"/>
</dbReference>
<dbReference type="OrthoDB" id="9803432at2"/>
<keyword evidence="3" id="KW-0413">Isomerase</keyword>
<dbReference type="PANTHER" id="PTHR43788">
    <property type="entry name" value="DNA2/NAM7 HELICASE FAMILY MEMBER"/>
    <property type="match status" value="1"/>
</dbReference>
<dbReference type="Pfam" id="PF18335">
    <property type="entry name" value="SH3_13"/>
    <property type="match status" value="1"/>
</dbReference>
<dbReference type="InterPro" id="IPR006345">
    <property type="entry name" value="RecD2"/>
</dbReference>
<dbReference type="InterPro" id="IPR029493">
    <property type="entry name" value="RecD2-like_HHH"/>
</dbReference>
<dbReference type="GO" id="GO:0009338">
    <property type="term" value="C:exodeoxyribonuclease V complex"/>
    <property type="evidence" value="ECO:0007669"/>
    <property type="project" value="TreeGrafter"/>
</dbReference>
<dbReference type="GO" id="GO:0043139">
    <property type="term" value="F:5'-3' DNA helicase activity"/>
    <property type="evidence" value="ECO:0007669"/>
    <property type="project" value="UniProtKB-UniRule"/>
</dbReference>
<comment type="caution">
    <text evidence="5">The sequence shown here is derived from an EMBL/GenBank/DDBJ whole genome shotgun (WGS) entry which is preliminary data.</text>
</comment>
<evidence type="ECO:0000259" key="4">
    <source>
        <dbReference type="SMART" id="SM00382"/>
    </source>
</evidence>
<name>A0A252F456_9FIRM</name>
<dbReference type="GO" id="GO:0005524">
    <property type="term" value="F:ATP binding"/>
    <property type="evidence" value="ECO:0007669"/>
    <property type="project" value="UniProtKB-UniRule"/>
</dbReference>
<dbReference type="Gene3D" id="1.10.10.2220">
    <property type="match status" value="1"/>
</dbReference>
<dbReference type="Gene3D" id="3.40.50.300">
    <property type="entry name" value="P-loop containing nucleotide triphosphate hydrolases"/>
    <property type="match status" value="2"/>
</dbReference>
<dbReference type="GO" id="GO:0016887">
    <property type="term" value="F:ATP hydrolysis activity"/>
    <property type="evidence" value="ECO:0007669"/>
    <property type="project" value="RHEA"/>
</dbReference>
<dbReference type="InterPro" id="IPR041451">
    <property type="entry name" value="RecD2_SH13"/>
</dbReference>
<comment type="catalytic activity">
    <reaction evidence="3">
        <text>ATP + H2O = ADP + phosphate + H(+)</text>
        <dbReference type="Rhea" id="RHEA:13065"/>
        <dbReference type="ChEBI" id="CHEBI:15377"/>
        <dbReference type="ChEBI" id="CHEBI:15378"/>
        <dbReference type="ChEBI" id="CHEBI:30616"/>
        <dbReference type="ChEBI" id="CHEBI:43474"/>
        <dbReference type="ChEBI" id="CHEBI:456216"/>
        <dbReference type="EC" id="5.6.2.3"/>
    </reaction>
</comment>
<accession>A0A252F456</accession>
<comment type="function">
    <text evidence="3">DNA-dependent ATPase and ATP-dependent 5'-3' DNA helicase. Has no activity on blunt DNA or DNA with 3'-overhangs, requires at least 10 bases of 5'-ssDNA for helicase activity.</text>
</comment>
<evidence type="ECO:0000256" key="2">
    <source>
        <dbReference type="ARBA" id="ARBA00022840"/>
    </source>
</evidence>
<dbReference type="PANTHER" id="PTHR43788:SF6">
    <property type="entry name" value="DNA HELICASE B"/>
    <property type="match status" value="1"/>
</dbReference>
<dbReference type="SUPFAM" id="SSF47781">
    <property type="entry name" value="RuvA domain 2-like"/>
    <property type="match status" value="1"/>
</dbReference>
<dbReference type="EMBL" id="NHOC01000005">
    <property type="protein sequence ID" value="OUM20501.1"/>
    <property type="molecule type" value="Genomic_DNA"/>
</dbReference>
<dbReference type="Pfam" id="PF14490">
    <property type="entry name" value="HHH_RecD2"/>
    <property type="match status" value="1"/>
</dbReference>
<keyword evidence="6" id="KW-1185">Reference proteome</keyword>
<dbReference type="SMART" id="SM00382">
    <property type="entry name" value="AAA"/>
    <property type="match status" value="1"/>
</dbReference>
<dbReference type="InterPro" id="IPR003593">
    <property type="entry name" value="AAA+_ATPase"/>
</dbReference>
<dbReference type="SUPFAM" id="SSF52540">
    <property type="entry name" value="P-loop containing nucleoside triphosphate hydrolases"/>
    <property type="match status" value="1"/>
</dbReference>